<protein>
    <recommendedName>
        <fullName evidence="5">Lipoprotein SmpA/OmlA domain-containing protein</fullName>
    </recommendedName>
</protein>
<dbReference type="Proteomes" id="UP000249396">
    <property type="component" value="Unassembled WGS sequence"/>
</dbReference>
<organism evidence="3 4">
    <name type="scientific">Candidatus Methylumidiphilus alinenensis</name>
    <dbReference type="NCBI Taxonomy" id="2202197"/>
    <lineage>
        <taxon>Bacteria</taxon>
        <taxon>Pseudomonadati</taxon>
        <taxon>Pseudomonadota</taxon>
        <taxon>Gammaproteobacteria</taxon>
        <taxon>Methylococcales</taxon>
        <taxon>Candidatus Methylumidiphilus</taxon>
    </lineage>
</organism>
<evidence type="ECO:0000256" key="2">
    <source>
        <dbReference type="SAM" id="SignalP"/>
    </source>
</evidence>
<feature type="signal peptide" evidence="2">
    <location>
        <begin position="1"/>
        <end position="22"/>
    </location>
</feature>
<sequence>MNNYKLLAILVALMLVAGCASTNKNPGAATAAPESRIQGNIPASNPFSRIQIGMSQKQVHDILGQPTDSGNYTTGKMFIPFYFGNDMMRFEDLYKGMGKITYTGAGIGGVNLKVYSVIYDPTEDGYRN</sequence>
<dbReference type="EMBL" id="QJPH01000337">
    <property type="protein sequence ID" value="PZN77363.1"/>
    <property type="molecule type" value="Genomic_DNA"/>
</dbReference>
<accession>A0A2W4R1H1</accession>
<evidence type="ECO:0008006" key="5">
    <source>
        <dbReference type="Google" id="ProtNLM"/>
    </source>
</evidence>
<gene>
    <name evidence="3" type="ORF">DM484_14970</name>
</gene>
<reference evidence="3 4" key="1">
    <citation type="journal article" date="2018" name="Aquat. Microb. Ecol.">
        <title>Gammaproteobacterial methanotrophs dominate.</title>
        <authorList>
            <person name="Rissanen A.J."/>
            <person name="Saarenheimo J."/>
            <person name="Tiirola M."/>
            <person name="Peura S."/>
            <person name="Aalto S.L."/>
            <person name="Karvinen A."/>
            <person name="Nykanen H."/>
        </authorList>
    </citation>
    <scope>NUCLEOTIDE SEQUENCE [LARGE SCALE GENOMIC DNA]</scope>
    <source>
        <strain evidence="3">AMbin10</strain>
    </source>
</reference>
<evidence type="ECO:0000313" key="3">
    <source>
        <dbReference type="EMBL" id="PZN77363.1"/>
    </source>
</evidence>
<dbReference type="InterPro" id="IPR037873">
    <property type="entry name" value="BamE-like"/>
</dbReference>
<keyword evidence="1 2" id="KW-0732">Signal</keyword>
<proteinExistence type="predicted"/>
<dbReference type="Gene3D" id="3.30.1450.10">
    <property type="match status" value="1"/>
</dbReference>
<feature type="chain" id="PRO_5015856109" description="Lipoprotein SmpA/OmlA domain-containing protein" evidence="2">
    <location>
        <begin position="23"/>
        <end position="128"/>
    </location>
</feature>
<evidence type="ECO:0000256" key="1">
    <source>
        <dbReference type="ARBA" id="ARBA00022729"/>
    </source>
</evidence>
<dbReference type="AlphaFoldDB" id="A0A2W4R1H1"/>
<comment type="caution">
    <text evidence="3">The sequence shown here is derived from an EMBL/GenBank/DDBJ whole genome shotgun (WGS) entry which is preliminary data.</text>
</comment>
<evidence type="ECO:0000313" key="4">
    <source>
        <dbReference type="Proteomes" id="UP000249396"/>
    </source>
</evidence>
<name>A0A2W4R1H1_9GAMM</name>
<dbReference type="PROSITE" id="PS51257">
    <property type="entry name" value="PROKAR_LIPOPROTEIN"/>
    <property type="match status" value="1"/>
</dbReference>